<evidence type="ECO:0000256" key="1">
    <source>
        <dbReference type="SAM" id="MobiDB-lite"/>
    </source>
</evidence>
<reference evidence="4" key="1">
    <citation type="submission" date="2016-10" db="EMBL/GenBank/DDBJ databases">
        <authorList>
            <person name="Varghese N."/>
            <person name="Submissions S."/>
        </authorList>
    </citation>
    <scope>NUCLEOTIDE SEQUENCE [LARGE SCALE GENOMIC DNA]</scope>
    <source>
        <strain evidence="4">DSM 44654</strain>
    </source>
</reference>
<protein>
    <submittedName>
        <fullName evidence="3">Uncharacterized protein</fullName>
    </submittedName>
</protein>
<feature type="transmembrane region" description="Helical" evidence="2">
    <location>
        <begin position="104"/>
        <end position="125"/>
    </location>
</feature>
<name>A0A1H5QPI6_9PSEU</name>
<feature type="transmembrane region" description="Helical" evidence="2">
    <location>
        <begin position="12"/>
        <end position="33"/>
    </location>
</feature>
<keyword evidence="4" id="KW-1185">Reference proteome</keyword>
<dbReference type="RefSeq" id="WP_143050968.1">
    <property type="nucleotide sequence ID" value="NZ_FNUJ01000003.1"/>
</dbReference>
<evidence type="ECO:0000313" key="4">
    <source>
        <dbReference type="Proteomes" id="UP000198878"/>
    </source>
</evidence>
<dbReference type="AlphaFoldDB" id="A0A1H5QPI6"/>
<gene>
    <name evidence="3" type="ORF">SAMN05421837_103642</name>
</gene>
<keyword evidence="2" id="KW-0812">Transmembrane</keyword>
<dbReference type="Proteomes" id="UP000198878">
    <property type="component" value="Unassembled WGS sequence"/>
</dbReference>
<organism evidence="3 4">
    <name type="scientific">Amycolatopsis pretoriensis</name>
    <dbReference type="NCBI Taxonomy" id="218821"/>
    <lineage>
        <taxon>Bacteria</taxon>
        <taxon>Bacillati</taxon>
        <taxon>Actinomycetota</taxon>
        <taxon>Actinomycetes</taxon>
        <taxon>Pseudonocardiales</taxon>
        <taxon>Pseudonocardiaceae</taxon>
        <taxon>Amycolatopsis</taxon>
    </lineage>
</organism>
<proteinExistence type="predicted"/>
<accession>A0A1H5QPI6</accession>
<dbReference type="STRING" id="218821.SAMN05421837_103642"/>
<feature type="transmembrane region" description="Helical" evidence="2">
    <location>
        <begin position="39"/>
        <end position="61"/>
    </location>
</feature>
<dbReference type="EMBL" id="FNUJ01000003">
    <property type="protein sequence ID" value="SEF27117.1"/>
    <property type="molecule type" value="Genomic_DNA"/>
</dbReference>
<feature type="region of interest" description="Disordered" evidence="1">
    <location>
        <begin position="64"/>
        <end position="86"/>
    </location>
</feature>
<evidence type="ECO:0000313" key="3">
    <source>
        <dbReference type="EMBL" id="SEF27117.1"/>
    </source>
</evidence>
<feature type="compositionally biased region" description="Polar residues" evidence="1">
    <location>
        <begin position="64"/>
        <end position="79"/>
    </location>
</feature>
<keyword evidence="2" id="KW-1133">Transmembrane helix</keyword>
<evidence type="ECO:0000256" key="2">
    <source>
        <dbReference type="SAM" id="Phobius"/>
    </source>
</evidence>
<sequence>MNATGGRPHAGWFPGLLTAGLAAALGVAINVATDLKTDWWAWLCVVALTVASGILATAITARTSNTPSTSRSGTPALVNTHSSGGRHNTTTTTVHGGVHFNPKAIPLVITVSVVVLVAAGGGLWASGYFGKPAQQDASFPAAGSAPNPITAAVHAVAPLCGYPWVTAKRPDQIHLPVPGQIIAYGNWSDWAEVSDGATSPPGLVQLTIQGRDNAPVTLTDIRVRVLNRRAPLHGTSLTRECGDQGAIRWLEVDLDRDPVRAVAKDQFDAMPEDTPAWERKPIKFPYTVSITNPETFMIQAETEDCDCDWVADVFWSAQGKTGVLPVTNSGKPFRTTSTKNAQSCSILDTELACSN</sequence>
<keyword evidence="2" id="KW-0472">Membrane</keyword>
<dbReference type="OrthoDB" id="3359627at2"/>